<name>A0A9J6GXH7_HAELO</name>
<evidence type="ECO:0000313" key="2">
    <source>
        <dbReference type="EMBL" id="KAH9379079.1"/>
    </source>
</evidence>
<feature type="compositionally biased region" description="Acidic residues" evidence="1">
    <location>
        <begin position="129"/>
        <end position="138"/>
    </location>
</feature>
<accession>A0A9J6GXH7</accession>
<feature type="region of interest" description="Disordered" evidence="1">
    <location>
        <begin position="177"/>
        <end position="213"/>
    </location>
</feature>
<dbReference type="PANTHER" id="PTHR19446">
    <property type="entry name" value="REVERSE TRANSCRIPTASES"/>
    <property type="match status" value="1"/>
</dbReference>
<sequence length="673" mass="74883">MTSPIGLPKVESLVAGAHRRRQRPLQPQKFLPPRQTLRSTQLARRLPPPMSSADAATKGRCARPKTWSNHVEVPGQGEGPQLGCAGVTVQREPVANVAPTEYIVYAPKPNWKTTAWQRAQCGAFLSSSSEDDAQEEVDGPFPHTRGLEAPHRTPYGVGTILLLQTALRQDNVREGARHRWHHLRPARPPPSRRRLGSREGVIAERETDPSGAGDVVGHLVVRARPSCVLGSQATQSEVASPPKGGESSALFAATLTAWCESGQRLRGRAVEAASAYDRWTNEQLLLLARAEWQVPGNVKNINLALHPLYPTRSYDSIKSTRRTNRCRNILAEESRRATDITEIRHLLPVTVQELGKIYSHFGVKLKCPGKPRKEGDRVPRAPGESARSFKRRMYTEHQRLYSIWPRVLLEDLLAGSGRLGPVSLEAIHEVFDPILTDPSPSVRRVGVRAGSLREDAPLYVEREVAWALKNLQASTAPGPDSLTVRELWKVPGHVLVLVFNNWVLFASLPAELRSSRTVFIPKHAEAASASELGPLTISSLLVRTYSRLLLGRLQEEHAFHELQSGFTVDRAAQTNLLLLQGLMKDARRCNRAFYAASLYLRKADDSECSFVQASRCSRHNFMEAQVIHKLRKRHPDATVTIERLITDRDGVRLRPDIVLELPDRVHVIDVAVA</sequence>
<evidence type="ECO:0000256" key="1">
    <source>
        <dbReference type="SAM" id="MobiDB-lite"/>
    </source>
</evidence>
<evidence type="ECO:0000313" key="3">
    <source>
        <dbReference type="Proteomes" id="UP000821853"/>
    </source>
</evidence>
<protein>
    <recommendedName>
        <fullName evidence="4">Reverse transcriptase domain-containing protein</fullName>
    </recommendedName>
</protein>
<reference evidence="2 3" key="1">
    <citation type="journal article" date="2020" name="Cell">
        <title>Large-Scale Comparative Analyses of Tick Genomes Elucidate Their Genetic Diversity and Vector Capacities.</title>
        <authorList>
            <consortium name="Tick Genome and Microbiome Consortium (TIGMIC)"/>
            <person name="Jia N."/>
            <person name="Wang J."/>
            <person name="Shi W."/>
            <person name="Du L."/>
            <person name="Sun Y."/>
            <person name="Zhan W."/>
            <person name="Jiang J.F."/>
            <person name="Wang Q."/>
            <person name="Zhang B."/>
            <person name="Ji P."/>
            <person name="Bell-Sakyi L."/>
            <person name="Cui X.M."/>
            <person name="Yuan T.T."/>
            <person name="Jiang B.G."/>
            <person name="Yang W.F."/>
            <person name="Lam T.T."/>
            <person name="Chang Q.C."/>
            <person name="Ding S.J."/>
            <person name="Wang X.J."/>
            <person name="Zhu J.G."/>
            <person name="Ruan X.D."/>
            <person name="Zhao L."/>
            <person name="Wei J.T."/>
            <person name="Ye R.Z."/>
            <person name="Que T.C."/>
            <person name="Du C.H."/>
            <person name="Zhou Y.H."/>
            <person name="Cheng J.X."/>
            <person name="Dai P.F."/>
            <person name="Guo W.B."/>
            <person name="Han X.H."/>
            <person name="Huang E.J."/>
            <person name="Li L.F."/>
            <person name="Wei W."/>
            <person name="Gao Y.C."/>
            <person name="Liu J.Z."/>
            <person name="Shao H.Z."/>
            <person name="Wang X."/>
            <person name="Wang C.C."/>
            <person name="Yang T.C."/>
            <person name="Huo Q.B."/>
            <person name="Li W."/>
            <person name="Chen H.Y."/>
            <person name="Chen S.E."/>
            <person name="Zhou L.G."/>
            <person name="Ni X.B."/>
            <person name="Tian J.H."/>
            <person name="Sheng Y."/>
            <person name="Liu T."/>
            <person name="Pan Y.S."/>
            <person name="Xia L.Y."/>
            <person name="Li J."/>
            <person name="Zhao F."/>
            <person name="Cao W.C."/>
        </authorList>
    </citation>
    <scope>NUCLEOTIDE SEQUENCE [LARGE SCALE GENOMIC DNA]</scope>
    <source>
        <strain evidence="2">HaeL-2018</strain>
    </source>
</reference>
<dbReference type="Proteomes" id="UP000821853">
    <property type="component" value="Unassembled WGS sequence"/>
</dbReference>
<gene>
    <name evidence="2" type="ORF">HPB48_011811</name>
</gene>
<organism evidence="2 3">
    <name type="scientific">Haemaphysalis longicornis</name>
    <name type="common">Bush tick</name>
    <dbReference type="NCBI Taxonomy" id="44386"/>
    <lineage>
        <taxon>Eukaryota</taxon>
        <taxon>Metazoa</taxon>
        <taxon>Ecdysozoa</taxon>
        <taxon>Arthropoda</taxon>
        <taxon>Chelicerata</taxon>
        <taxon>Arachnida</taxon>
        <taxon>Acari</taxon>
        <taxon>Parasitiformes</taxon>
        <taxon>Ixodida</taxon>
        <taxon>Ixodoidea</taxon>
        <taxon>Ixodidae</taxon>
        <taxon>Haemaphysalinae</taxon>
        <taxon>Haemaphysalis</taxon>
    </lineage>
</organism>
<keyword evidence="3" id="KW-1185">Reference proteome</keyword>
<dbReference type="VEuPathDB" id="VectorBase:HLOH_054606"/>
<comment type="caution">
    <text evidence="2">The sequence shown here is derived from an EMBL/GenBank/DDBJ whole genome shotgun (WGS) entry which is preliminary data.</text>
</comment>
<evidence type="ECO:0008006" key="4">
    <source>
        <dbReference type="Google" id="ProtNLM"/>
    </source>
</evidence>
<dbReference type="EMBL" id="JABSTR010000009">
    <property type="protein sequence ID" value="KAH9379079.1"/>
    <property type="molecule type" value="Genomic_DNA"/>
</dbReference>
<feature type="compositionally biased region" description="Basic residues" evidence="1">
    <location>
        <begin position="178"/>
        <end position="195"/>
    </location>
</feature>
<proteinExistence type="predicted"/>
<feature type="region of interest" description="Disordered" evidence="1">
    <location>
        <begin position="128"/>
        <end position="152"/>
    </location>
</feature>
<dbReference type="AlphaFoldDB" id="A0A9J6GXH7"/>
<feature type="region of interest" description="Disordered" evidence="1">
    <location>
        <begin position="1"/>
        <end position="61"/>
    </location>
</feature>
<dbReference type="OrthoDB" id="6772021at2759"/>